<gene>
    <name evidence="1" type="ORF">Taro_020447</name>
</gene>
<proteinExistence type="predicted"/>
<dbReference type="EMBL" id="NMUH01001013">
    <property type="protein sequence ID" value="MQL87887.1"/>
    <property type="molecule type" value="Genomic_DNA"/>
</dbReference>
<evidence type="ECO:0000313" key="1">
    <source>
        <dbReference type="EMBL" id="MQL87887.1"/>
    </source>
</evidence>
<accession>A0A843UZL8</accession>
<protein>
    <submittedName>
        <fullName evidence="1">Uncharacterized protein</fullName>
    </submittedName>
</protein>
<organism evidence="1 2">
    <name type="scientific">Colocasia esculenta</name>
    <name type="common">Wild taro</name>
    <name type="synonym">Arum esculentum</name>
    <dbReference type="NCBI Taxonomy" id="4460"/>
    <lineage>
        <taxon>Eukaryota</taxon>
        <taxon>Viridiplantae</taxon>
        <taxon>Streptophyta</taxon>
        <taxon>Embryophyta</taxon>
        <taxon>Tracheophyta</taxon>
        <taxon>Spermatophyta</taxon>
        <taxon>Magnoliopsida</taxon>
        <taxon>Liliopsida</taxon>
        <taxon>Araceae</taxon>
        <taxon>Aroideae</taxon>
        <taxon>Colocasieae</taxon>
        <taxon>Colocasia</taxon>
    </lineage>
</organism>
<dbReference type="Proteomes" id="UP000652761">
    <property type="component" value="Unassembled WGS sequence"/>
</dbReference>
<feature type="non-terminal residue" evidence="1">
    <location>
        <position position="1"/>
    </location>
</feature>
<keyword evidence="2" id="KW-1185">Reference proteome</keyword>
<sequence length="94" mass="10999">MEQDLEKPLLPPKSFFWELYGSKCVDTQANYVDTTGYWLQNRFWEGHRSVSTHRQTVSTPLATGFRTGSRRDSECRHMGRLCRHHWQSVSTPLA</sequence>
<dbReference type="AlphaFoldDB" id="A0A843UZL8"/>
<comment type="caution">
    <text evidence="1">The sequence shown here is derived from an EMBL/GenBank/DDBJ whole genome shotgun (WGS) entry which is preliminary data.</text>
</comment>
<name>A0A843UZL8_COLES</name>
<evidence type="ECO:0000313" key="2">
    <source>
        <dbReference type="Proteomes" id="UP000652761"/>
    </source>
</evidence>
<reference evidence="1" key="1">
    <citation type="submission" date="2017-07" db="EMBL/GenBank/DDBJ databases">
        <title>Taro Niue Genome Assembly and Annotation.</title>
        <authorList>
            <person name="Atibalentja N."/>
            <person name="Keating K."/>
            <person name="Fields C.J."/>
        </authorList>
    </citation>
    <scope>NUCLEOTIDE SEQUENCE</scope>
    <source>
        <strain evidence="1">Niue_2</strain>
        <tissue evidence="1">Leaf</tissue>
    </source>
</reference>